<sequence length="1362" mass="147503">MAHYPGYVPMNAMMMHQPYMVALRFPAGVPPSAAGQQYLQGLQGVPVTLGQTSGVPPHLSGTPLQAGVTFSAAALSQSMTGGIPGGVPGIPGTLSAIPGGLAGIPGFPSGAPVSMASMAGAMGTMGTMGMTMTGIPVSASAQGLLGTPAQPSIMTVAHTPTPPLADSLPQGFAQPMLTQHVSSDRKRKLDEARSPSLLGLPAQHLQMHIPLPLPQEEIEYDPDAPNVDETMVVLDHYNSDLYLALDSDGFGAKPLTEPSGFCFCWAGARATYGVTRAKAYYEVKLVEEMPVDFGDDHQETDPYIIRVGWSIDQSSFQLGEEPYSYGYGGTGKFSTNNKFTNYGERFGVGDVIGAMLDLDSRPPSLSFTKNGRWLGVAAQLHNYPINKREMALFPHILTKNTRFEVNFGQQAPWFPPPHGFLYMQQYPLHERVRGLTAPNKKSDCEMMMIIGLPGAGKTTWGKTMERDHPEKRYNIIGTDTLIDKMKVMGLPRKNNYHGRWDVLIDKATKCLNKMFEIASRRKRNYILDQTNVYPSARRRKMKNFKGFIRKAAIIQPDDTELLRRSDKRTYEDGKYVPEDAVLEMKANFKLPPENDENFDVIEFVELSRDKAQVLVEQYNKEGQSKRPPSANRQGGNAAGFSKNNDRFKPPSDLRQGTQQYQQQPGQPQGTQQKPPLPPNPYGIPLTHGSLQPPPPPPSDQSQYGRDRWGQQINEPSEKRARYDPSGGSALDFIKQEYSGDADQSADQIREQHSDWQHTGAPQQDSRIKTEAPWKPTAGGGGGGGQYQGQYGGYGYAGQYEGQTYIAQGDPGAYATPKQQTLQQQSQAGNYGQQKTVPGYGEQKQSQSGGFSNQSQSQGGSYGNQGDKWQSYHQKQMNEQEGWGMDRKPAMPPQNQGQGQQKQDSGKDNRWPAPGQPGFDYAAAAYGQAPSHAKGSQQQQSQNQWPNWKQETGGQNRSSSGQGGGQNRSISDQGGFGGNKPQNYGNKQESSYLPASQPPSNNFQQQNRNPSQNQFNVSQGNFRPQSGNDRSQANNQRQSDKQGESGQPPNRFSSANQFSQTSSSNQYSGYGNSKSQFNSPPPPSSQSQVQGGGQEDKPKRDRRRPSKWDTPDEAETESTATPEERQQDFQNVLNSIRSKIATQQQPDPDTTETSHTQEDNSNVTTSQTTDQKEEPPSDKGQSIADSEGDDKDKQDIDNQSPQNQQQGGQGPKGHFAGSGRGRGRGGFDRGGRGGGRGGPRPFGPRNSGDQGVGPRGPGAMGGLGMGPQGGGPRQGGPGMGLQGPGMGLTGPGMGPGHGPRPFNPRPGPAMGPGLRGPPPLFQMRGPGGPRGPPGGMGGPPGGPGGPRGRFQRPMGPQRWPRNH</sequence>
<dbReference type="GO" id="GO:0005634">
    <property type="term" value="C:nucleus"/>
    <property type="evidence" value="ECO:0007669"/>
    <property type="project" value="UniProtKB-SubCell"/>
</dbReference>
<feature type="compositionally biased region" description="Gly residues" evidence="3">
    <location>
        <begin position="1206"/>
        <end position="1219"/>
    </location>
</feature>
<dbReference type="SUPFAM" id="SSF52540">
    <property type="entry name" value="P-loop containing nucleoside triphosphate hydrolases"/>
    <property type="match status" value="1"/>
</dbReference>
<feature type="compositionally biased region" description="Gly residues" evidence="3">
    <location>
        <begin position="777"/>
        <end position="793"/>
    </location>
</feature>
<feature type="compositionally biased region" description="Polar residues" evidence="3">
    <location>
        <begin position="1127"/>
        <end position="1140"/>
    </location>
</feature>
<feature type="compositionally biased region" description="Gly residues" evidence="3">
    <location>
        <begin position="1324"/>
        <end position="1346"/>
    </location>
</feature>
<feature type="compositionally biased region" description="Low complexity" evidence="3">
    <location>
        <begin position="1051"/>
        <end position="1074"/>
    </location>
</feature>
<feature type="compositionally biased region" description="Low complexity" evidence="3">
    <location>
        <begin position="844"/>
        <end position="858"/>
    </location>
</feature>
<feature type="compositionally biased region" description="Pro residues" evidence="3">
    <location>
        <begin position="1300"/>
        <end position="1319"/>
    </location>
</feature>
<dbReference type="InterPro" id="IPR035778">
    <property type="entry name" value="SPRY_hnRNP_U"/>
</dbReference>
<evidence type="ECO:0000313" key="5">
    <source>
        <dbReference type="EMBL" id="KAK3591735.1"/>
    </source>
</evidence>
<evidence type="ECO:0000256" key="1">
    <source>
        <dbReference type="ARBA" id="ARBA00004123"/>
    </source>
</evidence>
<reference evidence="5" key="2">
    <citation type="journal article" date="2021" name="Genome Biol. Evol.">
        <title>Developing a high-quality reference genome for a parasitic bivalve with doubly uniparental inheritance (Bivalvia: Unionida).</title>
        <authorList>
            <person name="Smith C.H."/>
        </authorList>
    </citation>
    <scope>NUCLEOTIDE SEQUENCE</scope>
    <source>
        <strain evidence="5">CHS0354</strain>
        <tissue evidence="5">Mantle</tissue>
    </source>
</reference>
<dbReference type="SUPFAM" id="SSF49899">
    <property type="entry name" value="Concanavalin A-like lectins/glucanases"/>
    <property type="match status" value="1"/>
</dbReference>
<dbReference type="PANTHER" id="PTHR12381">
    <property type="entry name" value="HETEROGENEOUS NUCLEAR RIBONUCLEOPROTEIN U FAMILY MEMBER"/>
    <property type="match status" value="1"/>
</dbReference>
<feature type="compositionally biased region" description="Low complexity" evidence="3">
    <location>
        <begin position="655"/>
        <end position="673"/>
    </location>
</feature>
<evidence type="ECO:0000313" key="6">
    <source>
        <dbReference type="Proteomes" id="UP001195483"/>
    </source>
</evidence>
<dbReference type="EMBL" id="JAEAOA010001196">
    <property type="protein sequence ID" value="KAK3591735.1"/>
    <property type="molecule type" value="Genomic_DNA"/>
</dbReference>
<feature type="compositionally biased region" description="Gly residues" evidence="3">
    <location>
        <begin position="1249"/>
        <end position="1296"/>
    </location>
</feature>
<feature type="compositionally biased region" description="Polar residues" evidence="3">
    <location>
        <begin position="1016"/>
        <end position="1036"/>
    </location>
</feature>
<dbReference type="Proteomes" id="UP001195483">
    <property type="component" value="Unassembled WGS sequence"/>
</dbReference>
<reference evidence="5" key="1">
    <citation type="journal article" date="2021" name="Genome Biol. Evol.">
        <title>A High-Quality Reference Genome for a Parasitic Bivalve with Doubly Uniparental Inheritance (Bivalvia: Unionida).</title>
        <authorList>
            <person name="Smith C.H."/>
        </authorList>
    </citation>
    <scope>NUCLEOTIDE SEQUENCE</scope>
    <source>
        <strain evidence="5">CHS0354</strain>
    </source>
</reference>
<feature type="region of interest" description="Disordered" evidence="3">
    <location>
        <begin position="618"/>
        <end position="793"/>
    </location>
</feature>
<dbReference type="InterPro" id="IPR043136">
    <property type="entry name" value="B30.2/SPRY_sf"/>
</dbReference>
<keyword evidence="6" id="KW-1185">Reference proteome</keyword>
<name>A0AAE0VWL5_9BIVA</name>
<dbReference type="InterPro" id="IPR003877">
    <property type="entry name" value="SPRY_dom"/>
</dbReference>
<feature type="compositionally biased region" description="Polar residues" evidence="3">
    <location>
        <begin position="866"/>
        <end position="878"/>
    </location>
</feature>
<keyword evidence="2" id="KW-0539">Nucleus</keyword>
<feature type="compositionally biased region" description="Low complexity" evidence="3">
    <location>
        <begin position="997"/>
        <end position="1015"/>
    </location>
</feature>
<dbReference type="GO" id="GO:0003723">
    <property type="term" value="F:RNA binding"/>
    <property type="evidence" value="ECO:0007669"/>
    <property type="project" value="TreeGrafter"/>
</dbReference>
<dbReference type="InterPro" id="IPR027417">
    <property type="entry name" value="P-loop_NTPase"/>
</dbReference>
<feature type="compositionally biased region" description="Low complexity" evidence="3">
    <location>
        <begin position="893"/>
        <end position="902"/>
    </location>
</feature>
<feature type="compositionally biased region" description="Low complexity" evidence="3">
    <location>
        <begin position="1350"/>
        <end position="1362"/>
    </location>
</feature>
<proteinExistence type="predicted"/>
<accession>A0AAE0VWL5</accession>
<dbReference type="InterPro" id="IPR013320">
    <property type="entry name" value="ConA-like_dom_sf"/>
</dbReference>
<comment type="subcellular location">
    <subcellularLocation>
        <location evidence="1">Nucleus</location>
    </subcellularLocation>
</comment>
<gene>
    <name evidence="5" type="ORF">CHS0354_019506</name>
</gene>
<dbReference type="GO" id="GO:0000380">
    <property type="term" value="P:alternative mRNA splicing, via spliceosome"/>
    <property type="evidence" value="ECO:0007669"/>
    <property type="project" value="TreeGrafter"/>
</dbReference>
<feature type="compositionally biased region" description="Low complexity" evidence="3">
    <location>
        <begin position="935"/>
        <end position="959"/>
    </location>
</feature>
<reference evidence="5" key="3">
    <citation type="submission" date="2023-05" db="EMBL/GenBank/DDBJ databases">
        <authorList>
            <person name="Smith C.H."/>
        </authorList>
    </citation>
    <scope>NUCLEOTIDE SEQUENCE</scope>
    <source>
        <strain evidence="5">CHS0354</strain>
        <tissue evidence="5">Mantle</tissue>
    </source>
</reference>
<dbReference type="CDD" id="cd12884">
    <property type="entry name" value="SPRY_hnRNP"/>
    <property type="match status" value="1"/>
</dbReference>
<dbReference type="InterPro" id="IPR001870">
    <property type="entry name" value="B30.2/SPRY"/>
</dbReference>
<feature type="compositionally biased region" description="Low complexity" evidence="3">
    <location>
        <begin position="818"/>
        <end position="833"/>
    </location>
</feature>
<dbReference type="Pfam" id="PF13671">
    <property type="entry name" value="AAA_33"/>
    <property type="match status" value="1"/>
</dbReference>
<dbReference type="PROSITE" id="PS50188">
    <property type="entry name" value="B302_SPRY"/>
    <property type="match status" value="1"/>
</dbReference>
<organism evidence="5 6">
    <name type="scientific">Potamilus streckersoni</name>
    <dbReference type="NCBI Taxonomy" id="2493646"/>
    <lineage>
        <taxon>Eukaryota</taxon>
        <taxon>Metazoa</taxon>
        <taxon>Spiralia</taxon>
        <taxon>Lophotrochozoa</taxon>
        <taxon>Mollusca</taxon>
        <taxon>Bivalvia</taxon>
        <taxon>Autobranchia</taxon>
        <taxon>Heteroconchia</taxon>
        <taxon>Palaeoheterodonta</taxon>
        <taxon>Unionida</taxon>
        <taxon>Unionoidea</taxon>
        <taxon>Unionidae</taxon>
        <taxon>Ambleminae</taxon>
        <taxon>Lampsilini</taxon>
        <taxon>Potamilus</taxon>
    </lineage>
</organism>
<dbReference type="Gene3D" id="3.40.50.300">
    <property type="entry name" value="P-loop containing nucleotide triphosphate hydrolases"/>
    <property type="match status" value="1"/>
</dbReference>
<evidence type="ECO:0000256" key="2">
    <source>
        <dbReference type="ARBA" id="ARBA00023242"/>
    </source>
</evidence>
<dbReference type="PANTHER" id="PTHR12381:SF56">
    <property type="entry name" value="B30.2_SPRY DOMAIN-CONTAINING PROTEIN-RELATED"/>
    <property type="match status" value="1"/>
</dbReference>
<evidence type="ECO:0000259" key="4">
    <source>
        <dbReference type="PROSITE" id="PS50188"/>
    </source>
</evidence>
<comment type="caution">
    <text evidence="5">The sequence shown here is derived from an EMBL/GenBank/DDBJ whole genome shotgun (WGS) entry which is preliminary data.</text>
</comment>
<feature type="compositionally biased region" description="Polar residues" evidence="3">
    <location>
        <begin position="979"/>
        <end position="993"/>
    </location>
</feature>
<dbReference type="Gene3D" id="2.60.120.920">
    <property type="match status" value="1"/>
</dbReference>
<feature type="region of interest" description="Disordered" evidence="3">
    <location>
        <begin position="806"/>
        <end position="1362"/>
    </location>
</feature>
<protein>
    <recommendedName>
        <fullName evidence="4">B30.2/SPRY domain-containing protein</fullName>
    </recommendedName>
</protein>
<feature type="domain" description="B30.2/SPRY" evidence="4">
    <location>
        <begin position="212"/>
        <end position="412"/>
    </location>
</feature>
<feature type="compositionally biased region" description="Polar residues" evidence="3">
    <location>
        <begin position="1158"/>
        <end position="1168"/>
    </location>
</feature>
<dbReference type="Pfam" id="PF00622">
    <property type="entry name" value="SPRY"/>
    <property type="match status" value="1"/>
</dbReference>
<evidence type="ECO:0000256" key="3">
    <source>
        <dbReference type="SAM" id="MobiDB-lite"/>
    </source>
</evidence>